<gene>
    <name evidence="2" type="ORF">DKT75_15410</name>
</gene>
<protein>
    <submittedName>
        <fullName evidence="2">Uncharacterized protein</fullName>
    </submittedName>
</protein>
<evidence type="ECO:0000313" key="2">
    <source>
        <dbReference type="EMBL" id="PWQ94679.1"/>
    </source>
</evidence>
<organism evidence="2 3">
    <name type="scientific">Leucothrix arctica</name>
    <dbReference type="NCBI Taxonomy" id="1481894"/>
    <lineage>
        <taxon>Bacteria</taxon>
        <taxon>Pseudomonadati</taxon>
        <taxon>Pseudomonadota</taxon>
        <taxon>Gammaproteobacteria</taxon>
        <taxon>Thiotrichales</taxon>
        <taxon>Thiotrichaceae</taxon>
        <taxon>Leucothrix</taxon>
    </lineage>
</organism>
<dbReference type="AlphaFoldDB" id="A0A317C8L9"/>
<feature type="transmembrane region" description="Helical" evidence="1">
    <location>
        <begin position="32"/>
        <end position="51"/>
    </location>
</feature>
<name>A0A317C8L9_9GAMM</name>
<evidence type="ECO:0000256" key="1">
    <source>
        <dbReference type="SAM" id="Phobius"/>
    </source>
</evidence>
<keyword evidence="3" id="KW-1185">Reference proteome</keyword>
<proteinExistence type="predicted"/>
<keyword evidence="1" id="KW-1133">Transmembrane helix</keyword>
<dbReference type="RefSeq" id="WP_109824328.1">
    <property type="nucleotide sequence ID" value="NZ_QGKL01000039.1"/>
</dbReference>
<dbReference type="EMBL" id="QGKL01000039">
    <property type="protein sequence ID" value="PWQ94679.1"/>
    <property type="molecule type" value="Genomic_DNA"/>
</dbReference>
<keyword evidence="1" id="KW-0472">Membrane</keyword>
<accession>A0A317C8L9</accession>
<dbReference type="Proteomes" id="UP000245506">
    <property type="component" value="Unassembled WGS sequence"/>
</dbReference>
<evidence type="ECO:0000313" key="3">
    <source>
        <dbReference type="Proteomes" id="UP000245506"/>
    </source>
</evidence>
<sequence>MKQFFRSVFASILVIFEKGTEPYHYKPLNRTILNVMGVLFSGLAIVVAFMVPAGGGFSYMLPVVVFLGLGVTCLVVGILGNERAVCKIWGNR</sequence>
<comment type="caution">
    <text evidence="2">The sequence shown here is derived from an EMBL/GenBank/DDBJ whole genome shotgun (WGS) entry which is preliminary data.</text>
</comment>
<reference evidence="2 3" key="1">
    <citation type="submission" date="2018-05" db="EMBL/GenBank/DDBJ databases">
        <title>Leucothrix arctica sp. nov., isolated from Arctic seawater.</title>
        <authorList>
            <person name="Choi A."/>
            <person name="Baek K."/>
        </authorList>
    </citation>
    <scope>NUCLEOTIDE SEQUENCE [LARGE SCALE GENOMIC DNA]</scope>
    <source>
        <strain evidence="2 3">IMCC9719</strain>
    </source>
</reference>
<keyword evidence="1" id="KW-0812">Transmembrane</keyword>
<feature type="transmembrane region" description="Helical" evidence="1">
    <location>
        <begin position="57"/>
        <end position="79"/>
    </location>
</feature>
<dbReference type="OrthoDB" id="6904738at2"/>